<protein>
    <submittedName>
        <fullName evidence="2">Uncharacterized protein</fullName>
    </submittedName>
</protein>
<dbReference type="EMBL" id="JBHSZZ010000001">
    <property type="protein sequence ID" value="MFC7185373.1"/>
    <property type="molecule type" value="Genomic_DNA"/>
</dbReference>
<dbReference type="RefSeq" id="WP_267662359.1">
    <property type="nucleotide sequence ID" value="NZ_JAODIX010000001.1"/>
</dbReference>
<dbReference type="AlphaFoldDB" id="A0ABD5Y7F1"/>
<name>A0ABD5Y7F1_9EURY</name>
<comment type="caution">
    <text evidence="2">The sequence shown here is derived from an EMBL/GenBank/DDBJ whole genome shotgun (WGS) entry which is preliminary data.</text>
</comment>
<evidence type="ECO:0000313" key="2">
    <source>
        <dbReference type="EMBL" id="MFC7185373.1"/>
    </source>
</evidence>
<sequence length="41" mass="4302">MPNDDRTTTEEAPIGTRTRVPPEKATEGPDAAPIAIGTRAP</sequence>
<evidence type="ECO:0000313" key="3">
    <source>
        <dbReference type="Proteomes" id="UP001596390"/>
    </source>
</evidence>
<gene>
    <name evidence="2" type="ORF">ACFQMK_00330</name>
</gene>
<reference evidence="2 3" key="1">
    <citation type="journal article" date="2019" name="Int. J. Syst. Evol. Microbiol.">
        <title>The Global Catalogue of Microorganisms (GCM) 10K type strain sequencing project: providing services to taxonomists for standard genome sequencing and annotation.</title>
        <authorList>
            <consortium name="The Broad Institute Genomics Platform"/>
            <consortium name="The Broad Institute Genome Sequencing Center for Infectious Disease"/>
            <person name="Wu L."/>
            <person name="Ma J."/>
        </authorList>
    </citation>
    <scope>NUCLEOTIDE SEQUENCE [LARGE SCALE GENOMIC DNA]</scope>
    <source>
        <strain evidence="2 3">Q85</strain>
    </source>
</reference>
<evidence type="ECO:0000256" key="1">
    <source>
        <dbReference type="SAM" id="MobiDB-lite"/>
    </source>
</evidence>
<dbReference type="Proteomes" id="UP001596390">
    <property type="component" value="Unassembled WGS sequence"/>
</dbReference>
<feature type="region of interest" description="Disordered" evidence="1">
    <location>
        <begin position="1"/>
        <end position="41"/>
    </location>
</feature>
<organism evidence="2 3">
    <name type="scientific">Halorubrum yunnanense</name>
    <dbReference type="NCBI Taxonomy" id="1526162"/>
    <lineage>
        <taxon>Archaea</taxon>
        <taxon>Methanobacteriati</taxon>
        <taxon>Methanobacteriota</taxon>
        <taxon>Stenosarchaea group</taxon>
        <taxon>Halobacteria</taxon>
        <taxon>Halobacteriales</taxon>
        <taxon>Haloferacaceae</taxon>
        <taxon>Halorubrum</taxon>
    </lineage>
</organism>
<accession>A0ABD5Y7F1</accession>
<proteinExistence type="predicted"/>
<keyword evidence="3" id="KW-1185">Reference proteome</keyword>